<organism evidence="2 3">
    <name type="scientific">Plakobranchus ocellatus</name>
    <dbReference type="NCBI Taxonomy" id="259542"/>
    <lineage>
        <taxon>Eukaryota</taxon>
        <taxon>Metazoa</taxon>
        <taxon>Spiralia</taxon>
        <taxon>Lophotrochozoa</taxon>
        <taxon>Mollusca</taxon>
        <taxon>Gastropoda</taxon>
        <taxon>Heterobranchia</taxon>
        <taxon>Euthyneura</taxon>
        <taxon>Panpulmonata</taxon>
        <taxon>Sacoglossa</taxon>
        <taxon>Placobranchoidea</taxon>
        <taxon>Plakobranchidae</taxon>
        <taxon>Plakobranchus</taxon>
    </lineage>
</organism>
<dbReference type="EMBL" id="BLXT01006878">
    <property type="protein sequence ID" value="GFO34270.1"/>
    <property type="molecule type" value="Genomic_DNA"/>
</dbReference>
<feature type="coiled-coil region" evidence="1">
    <location>
        <begin position="39"/>
        <end position="73"/>
    </location>
</feature>
<keyword evidence="1" id="KW-0175">Coiled coil</keyword>
<proteinExistence type="predicted"/>
<name>A0AAV4CR08_9GAST</name>
<comment type="caution">
    <text evidence="2">The sequence shown here is derived from an EMBL/GenBank/DDBJ whole genome shotgun (WGS) entry which is preliminary data.</text>
</comment>
<evidence type="ECO:0000313" key="3">
    <source>
        <dbReference type="Proteomes" id="UP000735302"/>
    </source>
</evidence>
<evidence type="ECO:0000256" key="1">
    <source>
        <dbReference type="SAM" id="Coils"/>
    </source>
</evidence>
<keyword evidence="3" id="KW-1185">Reference proteome</keyword>
<reference evidence="2 3" key="1">
    <citation type="journal article" date="2021" name="Elife">
        <title>Chloroplast acquisition without the gene transfer in kleptoplastic sea slugs, Plakobranchus ocellatus.</title>
        <authorList>
            <person name="Maeda T."/>
            <person name="Takahashi S."/>
            <person name="Yoshida T."/>
            <person name="Shimamura S."/>
            <person name="Takaki Y."/>
            <person name="Nagai Y."/>
            <person name="Toyoda A."/>
            <person name="Suzuki Y."/>
            <person name="Arimoto A."/>
            <person name="Ishii H."/>
            <person name="Satoh N."/>
            <person name="Nishiyama T."/>
            <person name="Hasebe M."/>
            <person name="Maruyama T."/>
            <person name="Minagawa J."/>
            <person name="Obokata J."/>
            <person name="Shigenobu S."/>
        </authorList>
    </citation>
    <scope>NUCLEOTIDE SEQUENCE [LARGE SCALE GENOMIC DNA]</scope>
</reference>
<evidence type="ECO:0000313" key="2">
    <source>
        <dbReference type="EMBL" id="GFO34270.1"/>
    </source>
</evidence>
<protein>
    <submittedName>
        <fullName evidence="2">Uncharacterized protein</fullName>
    </submittedName>
</protein>
<sequence length="217" mass="25017">MASTVDELDLYEKYLALSDKLRIAEEDKTKWVCDKVATALAARDKQIKLEKERIELEKERRDKEIELEKGRREHELKIWTLKQTVSHTDNAESAGLSEKPSKKPRFPQDIDVYLDNFSRHATASKWPQREWPSIRFILLQGEALTVLLSLSDADRECYEKAGSCNLCSEAVRPTWSLRPGYRHLVPRTIINIILEIGPSSRDTLARGPGHSRSTLYR</sequence>
<gene>
    <name evidence="2" type="ORF">PoB_006077500</name>
</gene>
<dbReference type="AlphaFoldDB" id="A0AAV4CR08"/>
<dbReference type="Proteomes" id="UP000735302">
    <property type="component" value="Unassembled WGS sequence"/>
</dbReference>
<accession>A0AAV4CR08</accession>